<gene>
    <name evidence="10" type="primary">btuB_11</name>
    <name evidence="10" type="ORF">DSM104443_02915</name>
</gene>
<dbReference type="Gene3D" id="2.170.130.10">
    <property type="entry name" value="TonB-dependent receptor, plug domain"/>
    <property type="match status" value="1"/>
</dbReference>
<dbReference type="Pfam" id="PF00593">
    <property type="entry name" value="TonB_dep_Rec_b-barrel"/>
    <property type="match status" value="1"/>
</dbReference>
<evidence type="ECO:0000256" key="7">
    <source>
        <dbReference type="SAM" id="SignalP"/>
    </source>
</evidence>
<dbReference type="Proteomes" id="UP000501534">
    <property type="component" value="Chromosome"/>
</dbReference>
<evidence type="ECO:0000256" key="1">
    <source>
        <dbReference type="ARBA" id="ARBA00004442"/>
    </source>
</evidence>
<sequence length="901" mass="98532">MKFKPTPIAAAVALACMGVASAYAQQAQDKDKTEKVEKIEVTGIRGSLEKSIESKRNADSVVEVITAEDIGKMPDKNIADSLQRIPGVTTSSQSGGSGGFDENDRVSLRGTNPSLTQTLINGHTVASSDWFILDQVGLVGRSVSYTMLPSELVSQVFVRKSATADLVEGGVAGAVDIITRKALDFRKNLTVEAYLGGVYAELPKKTDPQFNALLAWKNEANNFGIMLQGFYEKRHLRRDGQEILGYGTISPTSALATAVPELAGVAFPTLIGSSLFEQERERKGGFLDVQFKPLRDVTIDFSAFSSKLEATNYNRNWMMFGNAIINANRVPSFYRVENGTLTAATWNNVGSPGNNAQYAVVDDIYRPGAFSETNFWDFDVKWRVSDRMNLSGKVGKSEGKGETPVQQVFEGDVFNTGASYNFNGLRSAADVSFPNGNPSSFVGTSLNWIFGASPGKTKDDEKYGQIDGDYDLGAGTFSGLKFGYRWAEHERSTQQVAQGPNFAADPFNPANLPAWNGSTYPGDFGSGLGGNFPRQPWQIDTGELERWGNLYSNRDPLGRQFWPGEFSLKEKIQAAYLMTNFEGQGYAGNVGLRYVKTDESVLVNQGVDGSVCAVQAPCPQVPGAITTSAFGTFYRRSVNNTYTDWLPSANLKFDLDKNTVLRFALAKTMARPDYSALGGSITADDTTLTGNGGNPDLKPIRSTNADVSLELYYAPRALFAIGGFYMDLTNYVAFGTYQTQLLNIRNNTFQTYTISAPINSSGKVKGVELSWQSPLPWGFGGFANYTYSHAEEDNGAPLVGASKNTGNIGGYWEAKGFSIRLAYTYRSEFFVGLDRSTPQFQDDTGTLNAAINYQINDRFSVSAEALNLNDPILKYYGANQDQPRAFYRNGRQFYFGIRAKL</sequence>
<evidence type="ECO:0000313" key="11">
    <source>
        <dbReference type="Proteomes" id="UP000501534"/>
    </source>
</evidence>
<evidence type="ECO:0000256" key="2">
    <source>
        <dbReference type="ARBA" id="ARBA00009810"/>
    </source>
</evidence>
<feature type="chain" id="PRO_5027092437" evidence="7">
    <location>
        <begin position="25"/>
        <end position="901"/>
    </location>
</feature>
<dbReference type="InterPro" id="IPR036942">
    <property type="entry name" value="Beta-barrel_TonB_sf"/>
</dbReference>
<evidence type="ECO:0000259" key="8">
    <source>
        <dbReference type="Pfam" id="PF00593"/>
    </source>
</evidence>
<accession>A0A6M4GXT8</accession>
<dbReference type="EMBL" id="CP053069">
    <property type="protein sequence ID" value="QJR11832.1"/>
    <property type="molecule type" value="Genomic_DNA"/>
</dbReference>
<dbReference type="GO" id="GO:0009279">
    <property type="term" value="C:cell outer membrane"/>
    <property type="evidence" value="ECO:0007669"/>
    <property type="project" value="UniProtKB-SubCell"/>
</dbReference>
<dbReference type="PANTHER" id="PTHR40980:SF3">
    <property type="entry name" value="TONB-DEPENDENT RECEPTOR-LIKE BETA-BARREL DOMAIN-CONTAINING PROTEIN"/>
    <property type="match status" value="1"/>
</dbReference>
<dbReference type="InterPro" id="IPR037066">
    <property type="entry name" value="Plug_dom_sf"/>
</dbReference>
<comment type="subcellular location">
    <subcellularLocation>
        <location evidence="1 5">Cell outer membrane</location>
    </subcellularLocation>
</comment>
<evidence type="ECO:0000259" key="9">
    <source>
        <dbReference type="Pfam" id="PF07715"/>
    </source>
</evidence>
<feature type="domain" description="TonB-dependent receptor-like beta-barrel" evidence="8">
    <location>
        <begin position="417"/>
        <end position="868"/>
    </location>
</feature>
<evidence type="ECO:0000256" key="5">
    <source>
        <dbReference type="RuleBase" id="RU003357"/>
    </source>
</evidence>
<keyword evidence="11" id="KW-1185">Reference proteome</keyword>
<dbReference type="PROSITE" id="PS51257">
    <property type="entry name" value="PROKAR_LIPOPROTEIN"/>
    <property type="match status" value="1"/>
</dbReference>
<evidence type="ECO:0000256" key="6">
    <source>
        <dbReference type="SAM" id="MobiDB-lite"/>
    </source>
</evidence>
<dbReference type="RefSeq" id="WP_171093505.1">
    <property type="nucleotide sequence ID" value="NZ_CP053069.1"/>
</dbReference>
<proteinExistence type="inferred from homology"/>
<dbReference type="InterPro" id="IPR010104">
    <property type="entry name" value="TonB_rcpt_bac"/>
</dbReference>
<evidence type="ECO:0000256" key="3">
    <source>
        <dbReference type="ARBA" id="ARBA00023136"/>
    </source>
</evidence>
<reference evidence="10 11" key="1">
    <citation type="submission" date="2020-04" db="EMBL/GenBank/DDBJ databases">
        <title>Usitatibacter rugosus gen. nov., sp. nov. and Usitatibacter palustris sp. nov., novel members of Usitatibacteraceae fam. nov. within the order Nitrosomonadales isolated from soil.</title>
        <authorList>
            <person name="Huber K.J."/>
            <person name="Neumann-Schaal M."/>
            <person name="Geppert A."/>
            <person name="Luckner M."/>
            <person name="Wanner G."/>
            <person name="Overmann J."/>
        </authorList>
    </citation>
    <scope>NUCLEOTIDE SEQUENCE [LARGE SCALE GENOMIC DNA]</scope>
    <source>
        <strain evidence="10 11">0125_3</strain>
    </source>
</reference>
<dbReference type="NCBIfam" id="TIGR01782">
    <property type="entry name" value="TonB-Xanth-Caul"/>
    <property type="match status" value="1"/>
</dbReference>
<keyword evidence="3 5" id="KW-0472">Membrane</keyword>
<comment type="similarity">
    <text evidence="2 5">Belongs to the TonB-dependent receptor family.</text>
</comment>
<feature type="signal peptide" evidence="7">
    <location>
        <begin position="1"/>
        <end position="24"/>
    </location>
</feature>
<dbReference type="Gene3D" id="2.40.170.20">
    <property type="entry name" value="TonB-dependent receptor, beta-barrel domain"/>
    <property type="match status" value="1"/>
</dbReference>
<name>A0A6M4GXT8_9PROT</name>
<dbReference type="PANTHER" id="PTHR40980">
    <property type="entry name" value="PLUG DOMAIN-CONTAINING PROTEIN"/>
    <property type="match status" value="1"/>
</dbReference>
<dbReference type="InterPro" id="IPR012910">
    <property type="entry name" value="Plug_dom"/>
</dbReference>
<dbReference type="InterPro" id="IPR000531">
    <property type="entry name" value="Beta-barrel_TonB"/>
</dbReference>
<dbReference type="KEGG" id="uru:DSM104443_02915"/>
<keyword evidence="7" id="KW-0732">Signal</keyword>
<protein>
    <submittedName>
        <fullName evidence="10">Vitamin B12 transporter BtuB</fullName>
    </submittedName>
</protein>
<evidence type="ECO:0000313" key="10">
    <source>
        <dbReference type="EMBL" id="QJR11832.1"/>
    </source>
</evidence>
<dbReference type="Pfam" id="PF07715">
    <property type="entry name" value="Plug"/>
    <property type="match status" value="1"/>
</dbReference>
<evidence type="ECO:0000256" key="4">
    <source>
        <dbReference type="ARBA" id="ARBA00023237"/>
    </source>
</evidence>
<keyword evidence="5" id="KW-0798">TonB box</keyword>
<dbReference type="CDD" id="cd01347">
    <property type="entry name" value="ligand_gated_channel"/>
    <property type="match status" value="1"/>
</dbReference>
<feature type="domain" description="TonB-dependent receptor plug" evidence="9">
    <location>
        <begin position="55"/>
        <end position="173"/>
    </location>
</feature>
<organism evidence="10 11">
    <name type="scientific">Usitatibacter rugosus</name>
    <dbReference type="NCBI Taxonomy" id="2732067"/>
    <lineage>
        <taxon>Bacteria</taxon>
        <taxon>Pseudomonadati</taxon>
        <taxon>Pseudomonadota</taxon>
        <taxon>Betaproteobacteria</taxon>
        <taxon>Nitrosomonadales</taxon>
        <taxon>Usitatibacteraceae</taxon>
        <taxon>Usitatibacter</taxon>
    </lineage>
</organism>
<keyword evidence="4" id="KW-0998">Cell outer membrane</keyword>
<dbReference type="SUPFAM" id="SSF56935">
    <property type="entry name" value="Porins"/>
    <property type="match status" value="1"/>
</dbReference>
<feature type="region of interest" description="Disordered" evidence="6">
    <location>
        <begin position="86"/>
        <end position="106"/>
    </location>
</feature>
<dbReference type="AlphaFoldDB" id="A0A6M4GXT8"/>